<comment type="caution">
    <text evidence="6">The sequence shown here is derived from an EMBL/GenBank/DDBJ whole genome shotgun (WGS) entry which is preliminary data.</text>
</comment>
<dbReference type="RefSeq" id="WP_146619013.1">
    <property type="nucleotide sequence ID" value="NZ_NPEU01000914.1"/>
</dbReference>
<feature type="non-terminal residue" evidence="6">
    <location>
        <position position="1"/>
    </location>
</feature>
<evidence type="ECO:0000259" key="5">
    <source>
        <dbReference type="PROSITE" id="PS52015"/>
    </source>
</evidence>
<protein>
    <recommendedName>
        <fullName evidence="5">TonB C-terminal domain-containing protein</fullName>
    </recommendedName>
</protein>
<keyword evidence="3" id="KW-1133">Transmembrane helix</keyword>
<gene>
    <name evidence="6" type="ORF">CH338_30575</name>
</gene>
<dbReference type="PROSITE" id="PS52015">
    <property type="entry name" value="TONB_CTD"/>
    <property type="match status" value="1"/>
</dbReference>
<evidence type="ECO:0000256" key="4">
    <source>
        <dbReference type="ARBA" id="ARBA00023136"/>
    </source>
</evidence>
<evidence type="ECO:0000256" key="2">
    <source>
        <dbReference type="ARBA" id="ARBA00022692"/>
    </source>
</evidence>
<dbReference type="InterPro" id="IPR006260">
    <property type="entry name" value="TonB/TolA_C"/>
</dbReference>
<dbReference type="InterPro" id="IPR037682">
    <property type="entry name" value="TonB_C"/>
</dbReference>
<sequence length="117" mass="12176">APAPKPATAAPGAAAQVPPAVVARWQTLLLAELHRKKRYPGAARGRIGTARVAFTIDRAGHVLKRSIATTSGSAVLDEEALALLDRVSPLPAPPPELAEAALSFVVPVRFTKGADTR</sequence>
<dbReference type="GO" id="GO:0016020">
    <property type="term" value="C:membrane"/>
    <property type="evidence" value="ECO:0007669"/>
    <property type="project" value="UniProtKB-SubCell"/>
</dbReference>
<dbReference type="EMBL" id="NPEU01000914">
    <property type="protein sequence ID" value="RAI26719.1"/>
    <property type="molecule type" value="Genomic_DNA"/>
</dbReference>
<dbReference type="GO" id="GO:0055085">
    <property type="term" value="P:transmembrane transport"/>
    <property type="evidence" value="ECO:0007669"/>
    <property type="project" value="InterPro"/>
</dbReference>
<name>A0A327JK58_9BRAD</name>
<comment type="subcellular location">
    <subcellularLocation>
        <location evidence="1">Membrane</location>
        <topology evidence="1">Single-pass membrane protein</topology>
    </subcellularLocation>
</comment>
<keyword evidence="2" id="KW-0812">Transmembrane</keyword>
<dbReference type="Pfam" id="PF03544">
    <property type="entry name" value="TonB_C"/>
    <property type="match status" value="1"/>
</dbReference>
<dbReference type="SUPFAM" id="SSF74653">
    <property type="entry name" value="TolA/TonB C-terminal domain"/>
    <property type="match status" value="1"/>
</dbReference>
<evidence type="ECO:0000256" key="3">
    <source>
        <dbReference type="ARBA" id="ARBA00022989"/>
    </source>
</evidence>
<dbReference type="OrthoDB" id="7433592at2"/>
<accession>A0A327JK58</accession>
<evidence type="ECO:0000256" key="1">
    <source>
        <dbReference type="ARBA" id="ARBA00004167"/>
    </source>
</evidence>
<reference evidence="6 7" key="1">
    <citation type="submission" date="2017-07" db="EMBL/GenBank/DDBJ databases">
        <title>Draft Genome Sequences of Select Purple Nonsulfur Bacteria.</title>
        <authorList>
            <person name="Lasarre B."/>
            <person name="Mckinlay J.B."/>
        </authorList>
    </citation>
    <scope>NUCLEOTIDE SEQUENCE [LARGE SCALE GENOMIC DNA]</scope>
    <source>
        <strain evidence="6 7">DSM 11907</strain>
    </source>
</reference>
<dbReference type="NCBIfam" id="TIGR01352">
    <property type="entry name" value="tonB_Cterm"/>
    <property type="match status" value="1"/>
</dbReference>
<feature type="domain" description="TonB C-terminal" evidence="5">
    <location>
        <begin position="24"/>
        <end position="117"/>
    </location>
</feature>
<proteinExistence type="predicted"/>
<organism evidence="6 7">
    <name type="scientific">Rhodoplanes elegans</name>
    <dbReference type="NCBI Taxonomy" id="29408"/>
    <lineage>
        <taxon>Bacteria</taxon>
        <taxon>Pseudomonadati</taxon>
        <taxon>Pseudomonadota</taxon>
        <taxon>Alphaproteobacteria</taxon>
        <taxon>Hyphomicrobiales</taxon>
        <taxon>Nitrobacteraceae</taxon>
        <taxon>Rhodoplanes</taxon>
    </lineage>
</organism>
<keyword evidence="4" id="KW-0472">Membrane</keyword>
<dbReference type="AlphaFoldDB" id="A0A327JK58"/>
<dbReference type="Gene3D" id="3.30.1150.10">
    <property type="match status" value="1"/>
</dbReference>
<evidence type="ECO:0000313" key="6">
    <source>
        <dbReference type="EMBL" id="RAI26719.1"/>
    </source>
</evidence>
<evidence type="ECO:0000313" key="7">
    <source>
        <dbReference type="Proteomes" id="UP000248863"/>
    </source>
</evidence>
<keyword evidence="7" id="KW-1185">Reference proteome</keyword>
<dbReference type="Proteomes" id="UP000248863">
    <property type="component" value="Unassembled WGS sequence"/>
</dbReference>